<dbReference type="AlphaFoldDB" id="A0A5N4WVF2"/>
<feature type="chain" id="PRO_5024445477" evidence="8">
    <location>
        <begin position="24"/>
        <end position="392"/>
    </location>
</feature>
<keyword evidence="5 8" id="KW-0732">Signal</keyword>
<evidence type="ECO:0000256" key="8">
    <source>
        <dbReference type="SAM" id="SignalP"/>
    </source>
</evidence>
<dbReference type="Gene3D" id="2.40.160.60">
    <property type="entry name" value="Outer membrane protein transport protein (OMPP1/FadL/TodX)"/>
    <property type="match status" value="1"/>
</dbReference>
<dbReference type="EMBL" id="VXLD01000001">
    <property type="protein sequence ID" value="KAB1859733.1"/>
    <property type="molecule type" value="Genomic_DNA"/>
</dbReference>
<dbReference type="InterPro" id="IPR005017">
    <property type="entry name" value="OMPP1/FadL/TodX"/>
</dbReference>
<evidence type="ECO:0000256" key="6">
    <source>
        <dbReference type="ARBA" id="ARBA00023136"/>
    </source>
</evidence>
<evidence type="ECO:0000313" key="9">
    <source>
        <dbReference type="EMBL" id="KAB1859733.1"/>
    </source>
</evidence>
<dbReference type="PANTHER" id="PTHR35093">
    <property type="entry name" value="OUTER MEMBRANE PROTEIN NMB0088-RELATED"/>
    <property type="match status" value="1"/>
</dbReference>
<name>A0A5N4WVF2_9GAMM</name>
<evidence type="ECO:0000313" key="10">
    <source>
        <dbReference type="Proteomes" id="UP000325788"/>
    </source>
</evidence>
<evidence type="ECO:0000256" key="7">
    <source>
        <dbReference type="ARBA" id="ARBA00023237"/>
    </source>
</evidence>
<protein>
    <submittedName>
        <fullName evidence="9">Aromatic hydrocarbon degradation protein</fullName>
    </submittedName>
</protein>
<feature type="signal peptide" evidence="8">
    <location>
        <begin position="1"/>
        <end position="23"/>
    </location>
</feature>
<gene>
    <name evidence="9" type="ORF">F4W09_01015</name>
</gene>
<organism evidence="9 10">
    <name type="scientific">Acinetobacter tandoii</name>
    <dbReference type="NCBI Taxonomy" id="202954"/>
    <lineage>
        <taxon>Bacteria</taxon>
        <taxon>Pseudomonadati</taxon>
        <taxon>Pseudomonadota</taxon>
        <taxon>Gammaproteobacteria</taxon>
        <taxon>Moraxellales</taxon>
        <taxon>Moraxellaceae</taxon>
        <taxon>Acinetobacter</taxon>
    </lineage>
</organism>
<evidence type="ECO:0000256" key="5">
    <source>
        <dbReference type="ARBA" id="ARBA00022729"/>
    </source>
</evidence>
<comment type="similarity">
    <text evidence="2">Belongs to the OmpP1/FadL family.</text>
</comment>
<dbReference type="PANTHER" id="PTHR35093:SF8">
    <property type="entry name" value="OUTER MEMBRANE PROTEIN NMB0088-RELATED"/>
    <property type="match status" value="1"/>
</dbReference>
<evidence type="ECO:0000256" key="4">
    <source>
        <dbReference type="ARBA" id="ARBA00022692"/>
    </source>
</evidence>
<keyword evidence="6" id="KW-0472">Membrane</keyword>
<evidence type="ECO:0000256" key="3">
    <source>
        <dbReference type="ARBA" id="ARBA00022452"/>
    </source>
</evidence>
<evidence type="ECO:0000256" key="2">
    <source>
        <dbReference type="ARBA" id="ARBA00008163"/>
    </source>
</evidence>
<dbReference type="Proteomes" id="UP000325788">
    <property type="component" value="Unassembled WGS sequence"/>
</dbReference>
<sequence>MKFNKKKYLNIAVLSVLSGQTFAAGLERSPQQIDALFEKGTYAEVSYTHIDPDVQGTDTSGNHISDLAEDFQTMGYAVKTDLNPSFRLALIYDEPYGAKVKFEGENNFIATNLPASDAYTRVEVKSKNLTTLLGYNLNKNFMIYGGPALQELQADVHLRGLTYQASSGYNNSFDDMAVGWVAGMSYAKPELGILASLTYRSEIEHKTVIKEDVPLADLIGFDYSHTNRGSVTTPESVNLNLQTGLNQTTAVFARVRWVPWSDFAYYPPALKATTAYALQNGRGLPLVTYHDDQTAVELGVGKRLSPKLAMSVSGLWDSGAGAPAPTLGPVEGYWGVGLAAKYNINQNVAFSLGGRYMWFGDVKGEVSDGRVVGDFKDNTGYAVGMKISYSSK</sequence>
<dbReference type="GO" id="GO:0015483">
    <property type="term" value="F:long-chain fatty acid transporting porin activity"/>
    <property type="evidence" value="ECO:0007669"/>
    <property type="project" value="TreeGrafter"/>
</dbReference>
<dbReference type="SUPFAM" id="SSF56935">
    <property type="entry name" value="Porins"/>
    <property type="match status" value="1"/>
</dbReference>
<dbReference type="Pfam" id="PF03349">
    <property type="entry name" value="Toluene_X"/>
    <property type="match status" value="1"/>
</dbReference>
<comment type="caution">
    <text evidence="9">The sequence shown here is derived from an EMBL/GenBank/DDBJ whole genome shotgun (WGS) entry which is preliminary data.</text>
</comment>
<keyword evidence="7" id="KW-0998">Cell outer membrane</keyword>
<dbReference type="RefSeq" id="WP_104441695.1">
    <property type="nucleotide sequence ID" value="NZ_VXLD01000001.1"/>
</dbReference>
<accession>A0A5N4WVF2</accession>
<comment type="subcellular location">
    <subcellularLocation>
        <location evidence="1">Cell outer membrane</location>
        <topology evidence="1">Multi-pass membrane protein</topology>
    </subcellularLocation>
</comment>
<keyword evidence="4" id="KW-0812">Transmembrane</keyword>
<evidence type="ECO:0000256" key="1">
    <source>
        <dbReference type="ARBA" id="ARBA00004571"/>
    </source>
</evidence>
<dbReference type="GO" id="GO:0009279">
    <property type="term" value="C:cell outer membrane"/>
    <property type="evidence" value="ECO:0007669"/>
    <property type="project" value="UniProtKB-SubCell"/>
</dbReference>
<reference evidence="9 10" key="1">
    <citation type="submission" date="2019-09" db="EMBL/GenBank/DDBJ databases">
        <title>Draft genome sequence of Acinetobacter tandoii W4-4-4 isolated from environmental water sample.</title>
        <authorList>
            <person name="Wee S.K."/>
            <person name="Yan B."/>
            <person name="Mustaffa S.B."/>
            <person name="Yap E.P.H."/>
        </authorList>
    </citation>
    <scope>NUCLEOTIDE SEQUENCE [LARGE SCALE GENOMIC DNA]</scope>
    <source>
        <strain evidence="9 10">W4-4-4</strain>
    </source>
</reference>
<proteinExistence type="inferred from homology"/>
<keyword evidence="3" id="KW-1134">Transmembrane beta strand</keyword>